<evidence type="ECO:0000313" key="3">
    <source>
        <dbReference type="EMBL" id="VWO98456.1"/>
    </source>
</evidence>
<keyword evidence="2" id="KW-0560">Oxidoreductase</keyword>
<dbReference type="InterPro" id="IPR036291">
    <property type="entry name" value="NAD(P)-bd_dom_sf"/>
</dbReference>
<dbReference type="PANTHER" id="PTHR48106">
    <property type="entry name" value="QUINONE OXIDOREDUCTASE PIG3-RELATED"/>
    <property type="match status" value="1"/>
</dbReference>
<protein>
    <submittedName>
        <fullName evidence="3">Glycerol-1-phosphatase</fullName>
    </submittedName>
</protein>
<evidence type="ECO:0000256" key="1">
    <source>
        <dbReference type="ARBA" id="ARBA00022857"/>
    </source>
</evidence>
<proteinExistence type="predicted"/>
<keyword evidence="1" id="KW-0521">NADP</keyword>
<dbReference type="GO" id="GO:0005829">
    <property type="term" value="C:cytosol"/>
    <property type="evidence" value="ECO:0007669"/>
    <property type="project" value="TreeGrafter"/>
</dbReference>
<dbReference type="GO" id="GO:0035925">
    <property type="term" value="F:mRNA 3'-UTR AU-rich region binding"/>
    <property type="evidence" value="ECO:0007669"/>
    <property type="project" value="TreeGrafter"/>
</dbReference>
<dbReference type="EMBL" id="LR726956">
    <property type="protein sequence ID" value="VWO98456.1"/>
    <property type="molecule type" value="Genomic_DNA"/>
</dbReference>
<gene>
    <name evidence="3" type="primary">Q5A7M9</name>
</gene>
<reference evidence="3" key="1">
    <citation type="submission" date="2019-10" db="EMBL/GenBank/DDBJ databases">
        <authorList>
            <person name="Nor Muhammad N."/>
        </authorList>
    </citation>
    <scope>NUCLEOTIDE SEQUENCE</scope>
</reference>
<evidence type="ECO:0000256" key="2">
    <source>
        <dbReference type="ARBA" id="ARBA00023002"/>
    </source>
</evidence>
<dbReference type="AlphaFoldDB" id="A0A5K1K020"/>
<accession>A0A5K1K020</accession>
<dbReference type="PANTHER" id="PTHR48106:SF13">
    <property type="entry name" value="QUINONE OXIDOREDUCTASE-RELATED"/>
    <property type="match status" value="1"/>
</dbReference>
<name>A0A5K1K020_9APHY</name>
<dbReference type="SUPFAM" id="SSF51735">
    <property type="entry name" value="NAD(P)-binding Rossmann-fold domains"/>
    <property type="match status" value="1"/>
</dbReference>
<sequence length="172" mass="18150">MQASHELPWHELQVAQHPAKERHHARPLATEVYDVQPGDVVLVHSVAGSVGLAFVQIVKARAGCTVIGTTSSRAKAALAAKIDADHVIVFQTDLACIRAKGTTVWLGFASGLLEPFAPHITGLKAVKFIFASATAYSADKKSGRNAKGVREAEQAMAEGKTSGKCLVKVAAN</sequence>
<dbReference type="Gene3D" id="3.40.50.720">
    <property type="entry name" value="NAD(P)-binding Rossmann-like Domain"/>
    <property type="match status" value="1"/>
</dbReference>
<dbReference type="GO" id="GO:0070402">
    <property type="term" value="F:NADPH binding"/>
    <property type="evidence" value="ECO:0007669"/>
    <property type="project" value="TreeGrafter"/>
</dbReference>
<organism evidence="3">
    <name type="scientific">Ganoderma boninense</name>
    <dbReference type="NCBI Taxonomy" id="34458"/>
    <lineage>
        <taxon>Eukaryota</taxon>
        <taxon>Fungi</taxon>
        <taxon>Dikarya</taxon>
        <taxon>Basidiomycota</taxon>
        <taxon>Agaricomycotina</taxon>
        <taxon>Agaricomycetes</taxon>
        <taxon>Polyporales</taxon>
        <taxon>Polyporaceae</taxon>
        <taxon>Ganoderma</taxon>
    </lineage>
</organism>
<dbReference type="GO" id="GO:0003960">
    <property type="term" value="F:quinone reductase (NADPH) activity"/>
    <property type="evidence" value="ECO:0007669"/>
    <property type="project" value="TreeGrafter"/>
</dbReference>